<feature type="region of interest" description="Disordered" evidence="1">
    <location>
        <begin position="1"/>
        <end position="80"/>
    </location>
</feature>
<protein>
    <submittedName>
        <fullName evidence="2">Uncharacterized protein</fullName>
    </submittedName>
</protein>
<dbReference type="AlphaFoldDB" id="A0AAE1PGH2"/>
<evidence type="ECO:0000313" key="3">
    <source>
        <dbReference type="Proteomes" id="UP001292094"/>
    </source>
</evidence>
<accession>A0AAE1PGH2</accession>
<feature type="compositionally biased region" description="Pro residues" evidence="1">
    <location>
        <begin position="58"/>
        <end position="68"/>
    </location>
</feature>
<name>A0AAE1PGH2_9EUCA</name>
<comment type="caution">
    <text evidence="2">The sequence shown here is derived from an EMBL/GenBank/DDBJ whole genome shotgun (WGS) entry which is preliminary data.</text>
</comment>
<keyword evidence="3" id="KW-1185">Reference proteome</keyword>
<evidence type="ECO:0000256" key="1">
    <source>
        <dbReference type="SAM" id="MobiDB-lite"/>
    </source>
</evidence>
<feature type="compositionally biased region" description="Polar residues" evidence="1">
    <location>
        <begin position="24"/>
        <end position="35"/>
    </location>
</feature>
<dbReference type="EMBL" id="JAWZYT010002091">
    <property type="protein sequence ID" value="KAK4306775.1"/>
    <property type="molecule type" value="Genomic_DNA"/>
</dbReference>
<evidence type="ECO:0000313" key="2">
    <source>
        <dbReference type="EMBL" id="KAK4306775.1"/>
    </source>
</evidence>
<reference evidence="2" key="1">
    <citation type="submission" date="2023-11" db="EMBL/GenBank/DDBJ databases">
        <title>Genome assemblies of two species of porcelain crab, Petrolisthes cinctipes and Petrolisthes manimaculis (Anomura: Porcellanidae).</title>
        <authorList>
            <person name="Angst P."/>
        </authorList>
    </citation>
    <scope>NUCLEOTIDE SEQUENCE</scope>
    <source>
        <strain evidence="2">PB745_02</strain>
        <tissue evidence="2">Gill</tissue>
    </source>
</reference>
<dbReference type="Proteomes" id="UP001292094">
    <property type="component" value="Unassembled WGS sequence"/>
</dbReference>
<proteinExistence type="predicted"/>
<gene>
    <name evidence="2" type="ORF">Pmani_021431</name>
</gene>
<organism evidence="2 3">
    <name type="scientific">Petrolisthes manimaculis</name>
    <dbReference type="NCBI Taxonomy" id="1843537"/>
    <lineage>
        <taxon>Eukaryota</taxon>
        <taxon>Metazoa</taxon>
        <taxon>Ecdysozoa</taxon>
        <taxon>Arthropoda</taxon>
        <taxon>Crustacea</taxon>
        <taxon>Multicrustacea</taxon>
        <taxon>Malacostraca</taxon>
        <taxon>Eumalacostraca</taxon>
        <taxon>Eucarida</taxon>
        <taxon>Decapoda</taxon>
        <taxon>Pleocyemata</taxon>
        <taxon>Anomura</taxon>
        <taxon>Galatheoidea</taxon>
        <taxon>Porcellanidae</taxon>
        <taxon>Petrolisthes</taxon>
    </lineage>
</organism>
<sequence length="160" mass="16698">METEGGESPIPPPRSRRPGSRTSQASTVTSETQWDAETPRATPPPTFDVAEIPSFQAAPPPDSTPSPPTAVVARGGGGKGVCQPRPVWPRSCPCQCPAVCGEGGHQCVAPLSASQLPHVLRPGAHECLSVPPSSFSRPGALRCLSCAFQMHPCVSILQEL</sequence>